<evidence type="ECO:0000259" key="15">
    <source>
        <dbReference type="Pfam" id="PF17405"/>
    </source>
</evidence>
<feature type="domain" description="Nrap protein" evidence="15">
    <location>
        <begin position="635"/>
        <end position="828"/>
    </location>
</feature>
<dbReference type="Gene3D" id="1.10.1410.10">
    <property type="match status" value="2"/>
</dbReference>
<dbReference type="InterPro" id="IPR005554">
    <property type="entry name" value="NOL6/Upt22"/>
</dbReference>
<dbReference type="InterPro" id="IPR035369">
    <property type="entry name" value="Nrap_D4"/>
</dbReference>
<dbReference type="Pfam" id="PF17406">
    <property type="entry name" value="Nrap_D5"/>
    <property type="match status" value="1"/>
</dbReference>
<name>A0A8K0CGJ6_IGNLU</name>
<dbReference type="InterPro" id="IPR035082">
    <property type="entry name" value="Nrap_D1"/>
</dbReference>
<keyword evidence="7 10" id="KW-0539">Nucleus</keyword>
<dbReference type="Proteomes" id="UP000801492">
    <property type="component" value="Unassembled WGS sequence"/>
</dbReference>
<comment type="caution">
    <text evidence="18">The sequence shown here is derived from an EMBL/GenBank/DDBJ whole genome shotgun (WGS) entry which is preliminary data.</text>
</comment>
<keyword evidence="6 10" id="KW-0694">RNA-binding</keyword>
<dbReference type="EMBL" id="VTPC01089976">
    <property type="protein sequence ID" value="KAF2885231.1"/>
    <property type="molecule type" value="Genomic_DNA"/>
</dbReference>
<feature type="domain" description="Nrap protein" evidence="16">
    <location>
        <begin position="832"/>
        <end position="980"/>
    </location>
</feature>
<evidence type="ECO:0000256" key="1">
    <source>
        <dbReference type="ARBA" id="ARBA00004286"/>
    </source>
</evidence>
<evidence type="ECO:0000256" key="9">
    <source>
        <dbReference type="ARBA" id="ARBA00035020"/>
    </source>
</evidence>
<comment type="similarity">
    <text evidence="3 10">Belongs to the NRAP family.</text>
</comment>
<comment type="function">
    <text evidence="8">Part of the small subunit (SSU) processome, first precursor of the small eukaryotic ribosomal subunit. During the assembly of the SSU processome in the nucleolus, many ribosome biogenesis factors, an RNA chaperone and ribosomal proteins associate with the nascent pre-rRNA and work in concert to generate RNA folding, modifications, rearrangements and cleavage as well as targeted degradation of pre-ribosomal RNA by the RNA exosome.</text>
</comment>
<dbReference type="Gene3D" id="3.30.70.3030">
    <property type="match status" value="1"/>
</dbReference>
<evidence type="ECO:0000256" key="5">
    <source>
        <dbReference type="ARBA" id="ARBA00022454"/>
    </source>
</evidence>
<dbReference type="PANTHER" id="PTHR17972">
    <property type="entry name" value="NUCLEOLAR RNA-ASSOCIATED PROTEIN"/>
    <property type="match status" value="1"/>
</dbReference>
<feature type="domain" description="Nrap protein" evidence="12">
    <location>
        <begin position="178"/>
        <end position="316"/>
    </location>
</feature>
<dbReference type="InterPro" id="IPR035368">
    <property type="entry name" value="Nrap_D3"/>
</dbReference>
<dbReference type="PANTHER" id="PTHR17972:SF0">
    <property type="entry name" value="NUCLEOLAR PROTEIN 6"/>
    <property type="match status" value="1"/>
</dbReference>
<dbReference type="Pfam" id="PF17407">
    <property type="entry name" value="Nrap_D6"/>
    <property type="match status" value="1"/>
</dbReference>
<feature type="domain" description="Nrap protein" evidence="13">
    <location>
        <begin position="321"/>
        <end position="444"/>
    </location>
</feature>
<evidence type="ECO:0000256" key="2">
    <source>
        <dbReference type="ARBA" id="ARBA00004604"/>
    </source>
</evidence>
<evidence type="ECO:0000313" key="18">
    <source>
        <dbReference type="EMBL" id="KAF2885231.1"/>
    </source>
</evidence>
<dbReference type="AlphaFoldDB" id="A0A8K0CGJ6"/>
<dbReference type="Pfam" id="PF17403">
    <property type="entry name" value="Nrap_D2"/>
    <property type="match status" value="1"/>
</dbReference>
<keyword evidence="19" id="KW-1185">Reference proteome</keyword>
<evidence type="ECO:0000256" key="11">
    <source>
        <dbReference type="SAM" id="MobiDB-lite"/>
    </source>
</evidence>
<dbReference type="InterPro" id="IPR035370">
    <property type="entry name" value="Nrap_D5"/>
</dbReference>
<dbReference type="GO" id="GO:0006364">
    <property type="term" value="P:rRNA processing"/>
    <property type="evidence" value="ECO:0007669"/>
    <property type="project" value="TreeGrafter"/>
</dbReference>
<evidence type="ECO:0000256" key="7">
    <source>
        <dbReference type="ARBA" id="ARBA00023242"/>
    </source>
</evidence>
<evidence type="ECO:0000256" key="10">
    <source>
        <dbReference type="RuleBase" id="RU364032"/>
    </source>
</evidence>
<evidence type="ECO:0000259" key="16">
    <source>
        <dbReference type="Pfam" id="PF17406"/>
    </source>
</evidence>
<protein>
    <recommendedName>
        <fullName evidence="4 10">Nucleolar protein 6</fullName>
    </recommendedName>
</protein>
<evidence type="ECO:0000313" key="19">
    <source>
        <dbReference type="Proteomes" id="UP000801492"/>
    </source>
</evidence>
<feature type="domain" description="Nrap protein" evidence="14">
    <location>
        <begin position="458"/>
        <end position="608"/>
    </location>
</feature>
<organism evidence="18 19">
    <name type="scientific">Ignelater luminosus</name>
    <name type="common">Cucubano</name>
    <name type="synonym">Pyrophorus luminosus</name>
    <dbReference type="NCBI Taxonomy" id="2038154"/>
    <lineage>
        <taxon>Eukaryota</taxon>
        <taxon>Metazoa</taxon>
        <taxon>Ecdysozoa</taxon>
        <taxon>Arthropoda</taxon>
        <taxon>Hexapoda</taxon>
        <taxon>Insecta</taxon>
        <taxon>Pterygota</taxon>
        <taxon>Neoptera</taxon>
        <taxon>Endopterygota</taxon>
        <taxon>Coleoptera</taxon>
        <taxon>Polyphaga</taxon>
        <taxon>Elateriformia</taxon>
        <taxon>Elateroidea</taxon>
        <taxon>Elateridae</taxon>
        <taxon>Agrypninae</taxon>
        <taxon>Pyrophorini</taxon>
        <taxon>Ignelater</taxon>
    </lineage>
</organism>
<evidence type="ECO:0000256" key="4">
    <source>
        <dbReference type="ARBA" id="ARBA00016437"/>
    </source>
</evidence>
<comment type="subunit">
    <text evidence="9">Part of the small subunit (SSU) processome, composed of more than 70 proteins and the RNA chaperone small nucleolar RNA (snoRNA) U3.</text>
</comment>
<evidence type="ECO:0000259" key="17">
    <source>
        <dbReference type="Pfam" id="PF17407"/>
    </source>
</evidence>
<dbReference type="GO" id="GO:0034456">
    <property type="term" value="C:UTP-C complex"/>
    <property type="evidence" value="ECO:0007669"/>
    <property type="project" value="TreeGrafter"/>
</dbReference>
<dbReference type="InterPro" id="IPR035371">
    <property type="entry name" value="Nrap_D6"/>
</dbReference>
<evidence type="ECO:0000256" key="8">
    <source>
        <dbReference type="ARBA" id="ARBA00035000"/>
    </source>
</evidence>
<evidence type="ECO:0000259" key="13">
    <source>
        <dbReference type="Pfam" id="PF17403"/>
    </source>
</evidence>
<feature type="region of interest" description="Disordered" evidence="11">
    <location>
        <begin position="1"/>
        <end position="54"/>
    </location>
</feature>
<keyword evidence="5" id="KW-0158">Chromosome</keyword>
<dbReference type="Pfam" id="PF03813">
    <property type="entry name" value="Nrap"/>
    <property type="match status" value="1"/>
</dbReference>
<proteinExistence type="inferred from homology"/>
<evidence type="ECO:0000256" key="6">
    <source>
        <dbReference type="ARBA" id="ARBA00022884"/>
    </source>
</evidence>
<dbReference type="GO" id="GO:0006409">
    <property type="term" value="P:tRNA export from nucleus"/>
    <property type="evidence" value="ECO:0007669"/>
    <property type="project" value="TreeGrafter"/>
</dbReference>
<dbReference type="Pfam" id="PF17404">
    <property type="entry name" value="Nrap_D3"/>
    <property type="match status" value="1"/>
</dbReference>
<dbReference type="Pfam" id="PF17405">
    <property type="entry name" value="Nrap_D4"/>
    <property type="match status" value="1"/>
</dbReference>
<accession>A0A8K0CGJ6</accession>
<feature type="domain" description="Nrap protein" evidence="17">
    <location>
        <begin position="997"/>
        <end position="1127"/>
    </location>
</feature>
<evidence type="ECO:0000256" key="3">
    <source>
        <dbReference type="ARBA" id="ARBA00006674"/>
    </source>
</evidence>
<reference evidence="18" key="1">
    <citation type="submission" date="2019-08" db="EMBL/GenBank/DDBJ databases">
        <title>The genome of the North American firefly Photinus pyralis.</title>
        <authorList>
            <consortium name="Photinus pyralis genome working group"/>
            <person name="Fallon T.R."/>
            <person name="Sander Lower S.E."/>
            <person name="Weng J.-K."/>
        </authorList>
    </citation>
    <scope>NUCLEOTIDE SEQUENCE</scope>
    <source>
        <strain evidence="18">TRF0915ILg1</strain>
        <tissue evidence="18">Whole body</tissue>
    </source>
</reference>
<sequence length="1131" mass="131651">MENNNKNKKEMESDISEDTSNNDEQHNSEDISDNEDSYNTQDSANVKHNKNKRKVHFVDEINPKRSKMELLKPPTAEELTNLQETQHLYKSHLFRFQMEEMLKSIRIKQKYKTIFETWFDKVKQVVGSLPESKELHLSASGDHLKTDYEGAIRFVRPENCTAVNMHRMFTVQETEIIVDVVISMPKVCFLEKDYLNNRYTVKCKHCLQYIRKKLQKAKLVDSKLAIYPTSQYALLQLTLPSSEKIKVNLHVIPAQNTFKLSRFEPDKSNLRSSLLNSFKDLDSNKIRDNGTPYYNSVLLHELTLAVNYEYVENTVQEYQSVKDAIQLLQLWQQKRGLHLNGFSNNLLNHVVLYLILRQKIYREMSSYHVLRNIWMFLHKTNWHQEPISINKNVSNDKFNMFRKYYDVIFLDKSDSYNLAAFLSLDVYMKVKNEAELALKYLEETDFIFELFKLNICPQVQYDALLRFKDVECANVYSTVEDSVKYKYIGCPQFLIIIQILKILKKGLSNRVLHIVPLEYNDIEGITFPNDITFGLTLNSANAFDNIEKGPPSNHPEGIEFRRFWGELAECRRFMDGSICEIVHFPTNTLHEKRQIFKKIIDFLVTKKLKLNNYQIISDVFEETLILENYVTPFPTGTGEEASLKVISVFDELSKILRGLTLPLSITGIQGASEIFSYTSLFPPVSTNYKWGGKMTSCPEDCIILKQKLGTIPKYVESIDCVIHLANSSKWPNDLNAIHSLKNGFYLEISKLLKEDHQIVSNIKLDCLYVFYEGLVFRFSLYLPKEVSILKKFTTLNGSTAFEETVQSVKIEKSLHILPKTIGALHGLQKQMETFGASTGLIKRWLRSHLIDECHISDIAVTLLNAYLYLRPTAYSRPNLPQVAFLRFLQFMMEFDCNLQYIVVDFNNEITKETLSDLDERFQTSREKFPPLFIITSYDMKDSLFSKSCAKETLKRMSLLAKTTFDYISSSFFKKNEVNNLLMPQSLNSIKELFIPNLEGYNLLIHIKPLMNPRRYQRLNYPNAESSKVQLEKYDKDQSTKMPVVDFNPIEKYLTELRQAYGNVALFFHDPYGGNVIGVLWNPAEQEEKEFKVSHVEGRMLKSNKLHLNTEAIIEDFYLMGENIVREIKLQR</sequence>
<dbReference type="GO" id="GO:0032040">
    <property type="term" value="C:small-subunit processome"/>
    <property type="evidence" value="ECO:0007669"/>
    <property type="project" value="TreeGrafter"/>
</dbReference>
<evidence type="ECO:0000259" key="14">
    <source>
        <dbReference type="Pfam" id="PF17404"/>
    </source>
</evidence>
<dbReference type="InterPro" id="IPR035367">
    <property type="entry name" value="Nrap_D2"/>
</dbReference>
<dbReference type="GO" id="GO:0005694">
    <property type="term" value="C:chromosome"/>
    <property type="evidence" value="ECO:0007669"/>
    <property type="project" value="UniProtKB-SubCell"/>
</dbReference>
<dbReference type="GO" id="GO:0032545">
    <property type="term" value="C:CURI complex"/>
    <property type="evidence" value="ECO:0007669"/>
    <property type="project" value="TreeGrafter"/>
</dbReference>
<gene>
    <name evidence="18" type="ORF">ILUMI_20950</name>
</gene>
<evidence type="ECO:0000259" key="12">
    <source>
        <dbReference type="Pfam" id="PF03813"/>
    </source>
</evidence>
<comment type="subcellular location">
    <subcellularLocation>
        <location evidence="1">Chromosome</location>
    </subcellularLocation>
    <subcellularLocation>
        <location evidence="2 10">Nucleus</location>
        <location evidence="2 10">Nucleolus</location>
    </subcellularLocation>
</comment>
<dbReference type="OrthoDB" id="10251401at2759"/>
<feature type="compositionally biased region" description="Basic and acidic residues" evidence="11">
    <location>
        <begin position="1"/>
        <end position="12"/>
    </location>
</feature>
<dbReference type="GO" id="GO:0003723">
    <property type="term" value="F:RNA binding"/>
    <property type="evidence" value="ECO:0007669"/>
    <property type="project" value="UniProtKB-KW"/>
</dbReference>